<accession>A0A315VXT3</accession>
<dbReference type="SUPFAM" id="SSF47473">
    <property type="entry name" value="EF-hand"/>
    <property type="match status" value="1"/>
</dbReference>
<sequence length="261" mass="29655">MCPKCLRVKLAQGLSLTSLKLRLTVPGVFLQAFFLVDDDVLNVLHGQVIAESVEEDVFQLLQGDLLHVKLQHTRERERERDEQETLRLQRRIVDSFPPSFRAAAINLSCQIDGLQLKRCIIRTSPCCFHDEQSPLVVEEKPTEKPHRAISGVVESMGAKEEAYKIREAFKVLDRDGNGFISKQELGMAMRSLGYMPSEVELAIIMQRLDMDDSCSRGSLTTIISILQQHIALLHSQRFSACKHIKTNQQPHTEHADNFPLR</sequence>
<evidence type="ECO:0000313" key="5">
    <source>
        <dbReference type="EMBL" id="PWA24291.1"/>
    </source>
</evidence>
<proteinExistence type="predicted"/>
<dbReference type="GO" id="GO:0032588">
    <property type="term" value="C:trans-Golgi network membrane"/>
    <property type="evidence" value="ECO:0007669"/>
    <property type="project" value="TreeGrafter"/>
</dbReference>
<dbReference type="Pfam" id="PF13405">
    <property type="entry name" value="EF-hand_6"/>
    <property type="match status" value="1"/>
</dbReference>
<feature type="domain" description="EF-hand" evidence="4">
    <location>
        <begin position="164"/>
        <end position="195"/>
    </location>
</feature>
<comment type="caution">
    <text evidence="5">The sequence shown here is derived from an EMBL/GenBank/DDBJ whole genome shotgun (WGS) entry which is preliminary data.</text>
</comment>
<dbReference type="Proteomes" id="UP000250572">
    <property type="component" value="Unassembled WGS sequence"/>
</dbReference>
<dbReference type="SMART" id="SM00054">
    <property type="entry name" value="EFh"/>
    <property type="match status" value="1"/>
</dbReference>
<dbReference type="CDD" id="cd00051">
    <property type="entry name" value="EFh"/>
    <property type="match status" value="1"/>
</dbReference>
<reference evidence="5 6" key="1">
    <citation type="journal article" date="2018" name="G3 (Bethesda)">
        <title>A High-Quality Reference Genome for the Invasive Mosquitofish Gambusia affinis Using a Chicago Library.</title>
        <authorList>
            <person name="Hoffberg S.L."/>
            <person name="Troendle N.J."/>
            <person name="Glenn T.C."/>
            <person name="Mahmud O."/>
            <person name="Louha S."/>
            <person name="Chalopin D."/>
            <person name="Bennetzen J.L."/>
            <person name="Mauricio R."/>
        </authorList>
    </citation>
    <scope>NUCLEOTIDE SEQUENCE [LARGE SCALE GENOMIC DNA]</scope>
    <source>
        <strain evidence="5">NE01/NJP1002.9</strain>
        <tissue evidence="5">Muscle</tissue>
    </source>
</reference>
<dbReference type="InterPro" id="IPR018247">
    <property type="entry name" value="EF_Hand_1_Ca_BS"/>
</dbReference>
<dbReference type="EMBL" id="NHOQ01001450">
    <property type="protein sequence ID" value="PWA24291.1"/>
    <property type="molecule type" value="Genomic_DNA"/>
</dbReference>
<dbReference type="PANTHER" id="PTHR46311:SF3">
    <property type="entry name" value="CALCIUM-BINDING PROTEIN 8"/>
    <property type="match status" value="1"/>
</dbReference>
<evidence type="ECO:0000256" key="3">
    <source>
        <dbReference type="ARBA" id="ARBA00022837"/>
    </source>
</evidence>
<dbReference type="InterPro" id="IPR051111">
    <property type="entry name" value="Ca-binding_regulatory"/>
</dbReference>
<evidence type="ECO:0000259" key="4">
    <source>
        <dbReference type="PROSITE" id="PS50222"/>
    </source>
</evidence>
<dbReference type="InterPro" id="IPR002048">
    <property type="entry name" value="EF_hand_dom"/>
</dbReference>
<gene>
    <name evidence="5" type="ORF">CCH79_00020255</name>
</gene>
<evidence type="ECO:0000313" key="6">
    <source>
        <dbReference type="Proteomes" id="UP000250572"/>
    </source>
</evidence>
<dbReference type="InterPro" id="IPR011992">
    <property type="entry name" value="EF-hand-dom_pair"/>
</dbReference>
<dbReference type="PROSITE" id="PS50222">
    <property type="entry name" value="EF_HAND_2"/>
    <property type="match status" value="1"/>
</dbReference>
<evidence type="ECO:0000256" key="2">
    <source>
        <dbReference type="ARBA" id="ARBA00022737"/>
    </source>
</evidence>
<evidence type="ECO:0000256" key="1">
    <source>
        <dbReference type="ARBA" id="ARBA00022723"/>
    </source>
</evidence>
<keyword evidence="2" id="KW-0677">Repeat</keyword>
<dbReference type="PROSITE" id="PS00018">
    <property type="entry name" value="EF_HAND_1"/>
    <property type="match status" value="1"/>
</dbReference>
<dbReference type="PANTHER" id="PTHR46311">
    <property type="entry name" value="CALCIUM-BINDING PROTEIN 8-RELATED"/>
    <property type="match status" value="1"/>
</dbReference>
<name>A0A315VXT3_GAMAF</name>
<protein>
    <recommendedName>
        <fullName evidence="4">EF-hand domain-containing protein</fullName>
    </recommendedName>
</protein>
<dbReference type="Gene3D" id="1.10.238.10">
    <property type="entry name" value="EF-hand"/>
    <property type="match status" value="1"/>
</dbReference>
<keyword evidence="3" id="KW-0106">Calcium</keyword>
<keyword evidence="6" id="KW-1185">Reference proteome</keyword>
<keyword evidence="1" id="KW-0479">Metal-binding</keyword>
<organism evidence="5 6">
    <name type="scientific">Gambusia affinis</name>
    <name type="common">Western mosquitofish</name>
    <name type="synonym">Heterandria affinis</name>
    <dbReference type="NCBI Taxonomy" id="33528"/>
    <lineage>
        <taxon>Eukaryota</taxon>
        <taxon>Metazoa</taxon>
        <taxon>Chordata</taxon>
        <taxon>Craniata</taxon>
        <taxon>Vertebrata</taxon>
        <taxon>Euteleostomi</taxon>
        <taxon>Actinopterygii</taxon>
        <taxon>Neopterygii</taxon>
        <taxon>Teleostei</taxon>
        <taxon>Neoteleostei</taxon>
        <taxon>Acanthomorphata</taxon>
        <taxon>Ovalentaria</taxon>
        <taxon>Atherinomorphae</taxon>
        <taxon>Cyprinodontiformes</taxon>
        <taxon>Poeciliidae</taxon>
        <taxon>Poeciliinae</taxon>
        <taxon>Gambusia</taxon>
    </lineage>
</organism>
<dbReference type="GO" id="GO:0005509">
    <property type="term" value="F:calcium ion binding"/>
    <property type="evidence" value="ECO:0007669"/>
    <property type="project" value="InterPro"/>
</dbReference>
<dbReference type="AlphaFoldDB" id="A0A315VXT3"/>